<feature type="compositionally biased region" description="Pro residues" evidence="2">
    <location>
        <begin position="308"/>
        <end position="319"/>
    </location>
</feature>
<name>A0A6B2L4K1_9EUKA</name>
<evidence type="ECO:0000313" key="4">
    <source>
        <dbReference type="EMBL" id="NDV31797.1"/>
    </source>
</evidence>
<evidence type="ECO:0000256" key="1">
    <source>
        <dbReference type="SAM" id="Coils"/>
    </source>
</evidence>
<feature type="region of interest" description="Disordered" evidence="2">
    <location>
        <begin position="341"/>
        <end position="366"/>
    </location>
</feature>
<sequence>MGPSYKSDNVNNHFEIQNAILYRSNHITVRRGINKKSGKVVAIKEYSEKDEATSPAFRVHLKILKLLSGAENIINLDEVYEEPYKLSLTFDFIPEGDLLKKITEHKCFEEKDGKEIVRSITRALACCHKNQILHRDLRVENILCGKNFTKSPGDVYLSSFGRAVFLHKGETVSDWNAVPAYKAPEHFQRKPLGFPSDCWALGVVTYIVLGGYKPFDTVDRNAPPLRTQILGAKVIFHEQEWKDIKDTAKDFIKKLLDANADSRLTAEQALAHPFLQESVLRPSQQARQRKPSIRQINFLSDSKKIEPEAPPPPASPASPSPAAMDDGNSALDLLMESMSASPIMSPKEDRPPLATSQPPREVSPPIAATLHKRRTSRMVSSHPKDPFFSGMEELRQLLHNSTTKADNSLKQLQDLQLQYDNLYKELEATQAKLAQI</sequence>
<dbReference type="InterPro" id="IPR011009">
    <property type="entry name" value="Kinase-like_dom_sf"/>
</dbReference>
<keyword evidence="1" id="KW-0175">Coiled coil</keyword>
<dbReference type="AlphaFoldDB" id="A0A6B2L4K1"/>
<dbReference type="PROSITE" id="PS50011">
    <property type="entry name" value="PROTEIN_KINASE_DOM"/>
    <property type="match status" value="1"/>
</dbReference>
<organism evidence="4">
    <name type="scientific">Arcella intermedia</name>
    <dbReference type="NCBI Taxonomy" id="1963864"/>
    <lineage>
        <taxon>Eukaryota</taxon>
        <taxon>Amoebozoa</taxon>
        <taxon>Tubulinea</taxon>
        <taxon>Elardia</taxon>
        <taxon>Arcellinida</taxon>
        <taxon>Sphaerothecina</taxon>
        <taxon>Arcellidae</taxon>
        <taxon>Arcella</taxon>
    </lineage>
</organism>
<dbReference type="Gene3D" id="1.10.510.10">
    <property type="entry name" value="Transferase(Phosphotransferase) domain 1"/>
    <property type="match status" value="1"/>
</dbReference>
<protein>
    <recommendedName>
        <fullName evidence="3">Protein kinase domain-containing protein</fullName>
    </recommendedName>
</protein>
<dbReference type="SMART" id="SM00219">
    <property type="entry name" value="TyrKc"/>
    <property type="match status" value="1"/>
</dbReference>
<dbReference type="InterPro" id="IPR000719">
    <property type="entry name" value="Prot_kinase_dom"/>
</dbReference>
<feature type="coiled-coil region" evidence="1">
    <location>
        <begin position="405"/>
        <end position="432"/>
    </location>
</feature>
<proteinExistence type="predicted"/>
<evidence type="ECO:0000259" key="3">
    <source>
        <dbReference type="PROSITE" id="PS50011"/>
    </source>
</evidence>
<dbReference type="GO" id="GO:0005524">
    <property type="term" value="F:ATP binding"/>
    <property type="evidence" value="ECO:0007669"/>
    <property type="project" value="InterPro"/>
</dbReference>
<feature type="region of interest" description="Disordered" evidence="2">
    <location>
        <begin position="281"/>
        <end position="327"/>
    </location>
</feature>
<accession>A0A6B2L4K1</accession>
<feature type="domain" description="Protein kinase" evidence="3">
    <location>
        <begin position="1"/>
        <end position="275"/>
    </location>
</feature>
<dbReference type="InterPro" id="IPR020635">
    <property type="entry name" value="Tyr_kinase_cat_dom"/>
</dbReference>
<dbReference type="GO" id="GO:0004713">
    <property type="term" value="F:protein tyrosine kinase activity"/>
    <property type="evidence" value="ECO:0007669"/>
    <property type="project" value="InterPro"/>
</dbReference>
<dbReference type="PANTHER" id="PTHR24347">
    <property type="entry name" value="SERINE/THREONINE-PROTEIN KINASE"/>
    <property type="match status" value="1"/>
</dbReference>
<dbReference type="EMBL" id="GIBP01002828">
    <property type="protein sequence ID" value="NDV31797.1"/>
    <property type="molecule type" value="Transcribed_RNA"/>
</dbReference>
<evidence type="ECO:0000256" key="2">
    <source>
        <dbReference type="SAM" id="MobiDB-lite"/>
    </source>
</evidence>
<dbReference type="SUPFAM" id="SSF56112">
    <property type="entry name" value="Protein kinase-like (PK-like)"/>
    <property type="match status" value="1"/>
</dbReference>
<dbReference type="Gene3D" id="3.30.200.20">
    <property type="entry name" value="Phosphorylase Kinase, domain 1"/>
    <property type="match status" value="1"/>
</dbReference>
<dbReference type="Pfam" id="PF00069">
    <property type="entry name" value="Pkinase"/>
    <property type="match status" value="1"/>
</dbReference>
<reference evidence="4" key="1">
    <citation type="journal article" date="2020" name="J. Eukaryot. Microbiol.">
        <title>De novo Sequencing, Assembly and Annotation of the Transcriptome for the Free-Living Testate Amoeba Arcella intermedia.</title>
        <authorList>
            <person name="Ribeiro G.M."/>
            <person name="Porfirio-Sousa A.L."/>
            <person name="Maurer-Alcala X.X."/>
            <person name="Katz L.A."/>
            <person name="Lahr D.J.G."/>
        </authorList>
    </citation>
    <scope>NUCLEOTIDE SEQUENCE</scope>
</reference>